<evidence type="ECO:0000256" key="7">
    <source>
        <dbReference type="ARBA" id="ARBA00023306"/>
    </source>
</evidence>
<dbReference type="RefSeq" id="WP_114743765.1">
    <property type="nucleotide sequence ID" value="NZ_QQAY01000001.1"/>
</dbReference>
<dbReference type="InterPro" id="IPR050487">
    <property type="entry name" value="FtsQ_DivIB"/>
</dbReference>
<dbReference type="PANTHER" id="PTHR37820">
    <property type="entry name" value="CELL DIVISION PROTEIN DIVIB"/>
    <property type="match status" value="1"/>
</dbReference>
<proteinExistence type="inferred from homology"/>
<dbReference type="InterPro" id="IPR034746">
    <property type="entry name" value="POTRA"/>
</dbReference>
<evidence type="ECO:0000256" key="2">
    <source>
        <dbReference type="ARBA" id="ARBA00022475"/>
    </source>
</evidence>
<keyword evidence="2 8" id="KW-1003">Cell membrane</keyword>
<evidence type="ECO:0000256" key="3">
    <source>
        <dbReference type="ARBA" id="ARBA00022618"/>
    </source>
</evidence>
<keyword evidence="6 8" id="KW-0472">Membrane</keyword>
<reference evidence="10 11" key="1">
    <citation type="submission" date="2018-07" db="EMBL/GenBank/DDBJ databases">
        <title>Genomic Encyclopedia of Type Strains, Phase IV (KMG-IV): sequencing the most valuable type-strain genomes for metagenomic binning, comparative biology and taxonomic classification.</title>
        <authorList>
            <person name="Goeker M."/>
        </authorList>
    </citation>
    <scope>NUCLEOTIDE SEQUENCE [LARGE SCALE GENOMIC DNA]</scope>
    <source>
        <strain evidence="10 11">DSM 25281</strain>
    </source>
</reference>
<keyword evidence="3 8" id="KW-0132">Cell division</keyword>
<evidence type="ECO:0000313" key="10">
    <source>
        <dbReference type="EMBL" id="RDI47547.1"/>
    </source>
</evidence>
<keyword evidence="5 8" id="KW-1133">Transmembrane helix</keyword>
<evidence type="ECO:0000256" key="6">
    <source>
        <dbReference type="ARBA" id="ARBA00023136"/>
    </source>
</evidence>
<comment type="caution">
    <text evidence="10">The sequence shown here is derived from an EMBL/GenBank/DDBJ whole genome shotgun (WGS) entry which is preliminary data.</text>
</comment>
<dbReference type="InterPro" id="IPR005548">
    <property type="entry name" value="Cell_div_FtsQ/DivIB_C"/>
</dbReference>
<keyword evidence="11" id="KW-1185">Reference proteome</keyword>
<comment type="subcellular location">
    <subcellularLocation>
        <location evidence="8">Cell membrane</location>
        <topology evidence="8">Single-pass type II membrane protein</topology>
    </subcellularLocation>
    <subcellularLocation>
        <location evidence="1">Membrane</location>
    </subcellularLocation>
    <text evidence="8">Localizes to the division septum.</text>
</comment>
<evidence type="ECO:0000313" key="11">
    <source>
        <dbReference type="Proteomes" id="UP000255326"/>
    </source>
</evidence>
<evidence type="ECO:0000256" key="4">
    <source>
        <dbReference type="ARBA" id="ARBA00022692"/>
    </source>
</evidence>
<feature type="domain" description="POTRA" evidence="9">
    <location>
        <begin position="50"/>
        <end position="118"/>
    </location>
</feature>
<protein>
    <recommendedName>
        <fullName evidence="8">Cell division protein DivIB</fullName>
    </recommendedName>
</protein>
<comment type="function">
    <text evidence="8">Cell division protein that may be involved in stabilizing or promoting the assembly of the division complex.</text>
</comment>
<sequence>MKKGNIVSLEDRIPKIKQQRKRKANRRLIILLSIFFLLIACIGYFQSSISKVGSIQVEGSHLLSEEAVIKASGISKGMNVWGINREQTVKKLEKLPEIKSAKVSVRLPNSYQIHVKEFSRIAFLSKGTSFYPVLENGRIIKDAGSKTVRVNSPLLTDFKEGAVLNEMVDQLKSLPDEIINSISEIQYAPKKTDKYHITLYMNDGFEVTATIRTFSDKMIHYPSIISQLDPNKKGIIDLEVGSFFKAYDTGEDKENEKKEDKR</sequence>
<evidence type="ECO:0000256" key="1">
    <source>
        <dbReference type="ARBA" id="ARBA00004370"/>
    </source>
</evidence>
<dbReference type="OrthoDB" id="1819027at2"/>
<dbReference type="Pfam" id="PF03799">
    <property type="entry name" value="FtsQ_DivIB_C"/>
    <property type="match status" value="1"/>
</dbReference>
<evidence type="ECO:0000256" key="5">
    <source>
        <dbReference type="ARBA" id="ARBA00022989"/>
    </source>
</evidence>
<keyword evidence="4 8" id="KW-0812">Transmembrane</keyword>
<accession>A0A370GV54</accession>
<dbReference type="GO" id="GO:0005886">
    <property type="term" value="C:plasma membrane"/>
    <property type="evidence" value="ECO:0007669"/>
    <property type="project" value="UniProtKB-SubCell"/>
</dbReference>
<feature type="transmembrane region" description="Helical" evidence="8">
    <location>
        <begin position="28"/>
        <end position="45"/>
    </location>
</feature>
<dbReference type="InterPro" id="IPR026580">
    <property type="entry name" value="DivIB"/>
</dbReference>
<dbReference type="EMBL" id="QQAY01000001">
    <property type="protein sequence ID" value="RDI47547.1"/>
    <property type="molecule type" value="Genomic_DNA"/>
</dbReference>
<evidence type="ECO:0000256" key="8">
    <source>
        <dbReference type="HAMAP-Rule" id="MF_00912"/>
    </source>
</evidence>
<name>A0A370GV54_9BACI</name>
<organism evidence="10 11">
    <name type="scientific">Falsibacillus pallidus</name>
    <dbReference type="NCBI Taxonomy" id="493781"/>
    <lineage>
        <taxon>Bacteria</taxon>
        <taxon>Bacillati</taxon>
        <taxon>Bacillota</taxon>
        <taxon>Bacilli</taxon>
        <taxon>Bacillales</taxon>
        <taxon>Bacillaceae</taxon>
        <taxon>Falsibacillus</taxon>
    </lineage>
</organism>
<dbReference type="AlphaFoldDB" id="A0A370GV54"/>
<keyword evidence="7 8" id="KW-0131">Cell cycle</keyword>
<dbReference type="GO" id="GO:0032153">
    <property type="term" value="C:cell division site"/>
    <property type="evidence" value="ECO:0007669"/>
    <property type="project" value="UniProtKB-UniRule"/>
</dbReference>
<dbReference type="Pfam" id="PF08478">
    <property type="entry name" value="POTRA_1"/>
    <property type="match status" value="1"/>
</dbReference>
<dbReference type="Proteomes" id="UP000255326">
    <property type="component" value="Unassembled WGS sequence"/>
</dbReference>
<dbReference type="PANTHER" id="PTHR37820:SF1">
    <property type="entry name" value="CELL DIVISION PROTEIN FTSQ"/>
    <property type="match status" value="1"/>
</dbReference>
<dbReference type="InterPro" id="IPR013685">
    <property type="entry name" value="POTRA_FtsQ_type"/>
</dbReference>
<gene>
    <name evidence="8" type="primary">divIB</name>
    <name evidence="10" type="ORF">DFR59_101205</name>
</gene>
<dbReference type="PROSITE" id="PS51779">
    <property type="entry name" value="POTRA"/>
    <property type="match status" value="1"/>
</dbReference>
<dbReference type="Gene3D" id="3.40.50.10960">
    <property type="match status" value="1"/>
</dbReference>
<dbReference type="HAMAP" id="MF_00912">
    <property type="entry name" value="DivIB"/>
    <property type="match status" value="1"/>
</dbReference>
<comment type="similarity">
    <text evidence="8">Belongs to the FtsQ/DivIB family. DivIB subfamily.</text>
</comment>
<dbReference type="GO" id="GO:0043093">
    <property type="term" value="P:FtsZ-dependent cytokinesis"/>
    <property type="evidence" value="ECO:0007669"/>
    <property type="project" value="UniProtKB-UniRule"/>
</dbReference>
<evidence type="ECO:0000259" key="9">
    <source>
        <dbReference type="PROSITE" id="PS51779"/>
    </source>
</evidence>
<dbReference type="Gene3D" id="3.10.20.310">
    <property type="entry name" value="membrane protein fhac"/>
    <property type="match status" value="1"/>
</dbReference>